<organism evidence="9 10">
    <name type="scientific">Psychroflexus salarius</name>
    <dbReference type="NCBI Taxonomy" id="1155689"/>
    <lineage>
        <taxon>Bacteria</taxon>
        <taxon>Pseudomonadati</taxon>
        <taxon>Bacteroidota</taxon>
        <taxon>Flavobacteriia</taxon>
        <taxon>Flavobacteriales</taxon>
        <taxon>Flavobacteriaceae</taxon>
        <taxon>Psychroflexus</taxon>
    </lineage>
</organism>
<evidence type="ECO:0000256" key="2">
    <source>
        <dbReference type="ARBA" id="ARBA00022475"/>
    </source>
</evidence>
<dbReference type="Gene3D" id="3.40.720.10">
    <property type="entry name" value="Alkaline Phosphatase, subunit A"/>
    <property type="match status" value="1"/>
</dbReference>
<dbReference type="Pfam" id="PF00884">
    <property type="entry name" value="Sulfatase"/>
    <property type="match status" value="1"/>
</dbReference>
<dbReference type="OrthoDB" id="9786870at2"/>
<evidence type="ECO:0000313" key="9">
    <source>
        <dbReference type="EMBL" id="SHE76945.1"/>
    </source>
</evidence>
<dbReference type="GO" id="GO:0005886">
    <property type="term" value="C:plasma membrane"/>
    <property type="evidence" value="ECO:0007669"/>
    <property type="project" value="UniProtKB-SubCell"/>
</dbReference>
<dbReference type="InterPro" id="IPR058130">
    <property type="entry name" value="PEA_transf_C"/>
</dbReference>
<dbReference type="RefSeq" id="WP_073193038.1">
    <property type="nucleotide sequence ID" value="NZ_FQTW01000005.1"/>
</dbReference>
<evidence type="ECO:0000256" key="4">
    <source>
        <dbReference type="ARBA" id="ARBA00022692"/>
    </source>
</evidence>
<dbReference type="InterPro" id="IPR040423">
    <property type="entry name" value="PEA_transferase"/>
</dbReference>
<dbReference type="GO" id="GO:0016776">
    <property type="term" value="F:phosphotransferase activity, phosphate group as acceptor"/>
    <property type="evidence" value="ECO:0007669"/>
    <property type="project" value="TreeGrafter"/>
</dbReference>
<comment type="subcellular location">
    <subcellularLocation>
        <location evidence="1">Cell membrane</location>
        <topology evidence="1">Multi-pass membrane protein</topology>
    </subcellularLocation>
</comment>
<feature type="transmembrane region" description="Helical" evidence="7">
    <location>
        <begin position="31"/>
        <end position="52"/>
    </location>
</feature>
<protein>
    <submittedName>
        <fullName evidence="9">Heptose-I-phosphate ethanolaminephosphotransferase</fullName>
    </submittedName>
</protein>
<dbReference type="PANTHER" id="PTHR30443">
    <property type="entry name" value="INNER MEMBRANE PROTEIN"/>
    <property type="match status" value="1"/>
</dbReference>
<gene>
    <name evidence="9" type="ORF">SAMN05444278_105112</name>
</gene>
<evidence type="ECO:0000313" key="10">
    <source>
        <dbReference type="Proteomes" id="UP000184462"/>
    </source>
</evidence>
<dbReference type="AlphaFoldDB" id="A0A1M4W718"/>
<evidence type="ECO:0000256" key="7">
    <source>
        <dbReference type="SAM" id="Phobius"/>
    </source>
</evidence>
<proteinExistence type="predicted"/>
<evidence type="ECO:0000256" key="1">
    <source>
        <dbReference type="ARBA" id="ARBA00004651"/>
    </source>
</evidence>
<dbReference type="SUPFAM" id="SSF53649">
    <property type="entry name" value="Alkaline phosphatase-like"/>
    <property type="match status" value="1"/>
</dbReference>
<keyword evidence="4 7" id="KW-0812">Transmembrane</keyword>
<dbReference type="STRING" id="1155689.SAMN05444278_105112"/>
<keyword evidence="6 7" id="KW-0472">Membrane</keyword>
<dbReference type="Proteomes" id="UP000184462">
    <property type="component" value="Unassembled WGS sequence"/>
</dbReference>
<dbReference type="InterPro" id="IPR000917">
    <property type="entry name" value="Sulfatase_N"/>
</dbReference>
<dbReference type="PANTHER" id="PTHR30443:SF2">
    <property type="entry name" value="PHOSPHOETHANOLAMINE TRANSFERASE EPTC"/>
    <property type="match status" value="1"/>
</dbReference>
<keyword evidence="2" id="KW-1003">Cell membrane</keyword>
<feature type="transmembrane region" description="Helical" evidence="7">
    <location>
        <begin position="109"/>
        <end position="128"/>
    </location>
</feature>
<dbReference type="GO" id="GO:0009244">
    <property type="term" value="P:lipopolysaccharide core region biosynthetic process"/>
    <property type="evidence" value="ECO:0007669"/>
    <property type="project" value="TreeGrafter"/>
</dbReference>
<reference evidence="9 10" key="1">
    <citation type="submission" date="2016-11" db="EMBL/GenBank/DDBJ databases">
        <authorList>
            <person name="Jaros S."/>
            <person name="Januszkiewicz K."/>
            <person name="Wedrychowicz H."/>
        </authorList>
    </citation>
    <scope>NUCLEOTIDE SEQUENCE [LARGE SCALE GENOMIC DNA]</scope>
    <source>
        <strain evidence="9 10">DSM 25661</strain>
    </source>
</reference>
<dbReference type="InterPro" id="IPR017850">
    <property type="entry name" value="Alkaline_phosphatase_core_sf"/>
</dbReference>
<feature type="transmembrane region" description="Helical" evidence="7">
    <location>
        <begin position="148"/>
        <end position="165"/>
    </location>
</feature>
<keyword evidence="5 7" id="KW-1133">Transmembrane helix</keyword>
<dbReference type="CDD" id="cd16017">
    <property type="entry name" value="LptA"/>
    <property type="match status" value="1"/>
</dbReference>
<keyword evidence="10" id="KW-1185">Reference proteome</keyword>
<feature type="domain" description="Sulfatase N-terminal" evidence="8">
    <location>
        <begin position="210"/>
        <end position="488"/>
    </location>
</feature>
<evidence type="ECO:0000256" key="6">
    <source>
        <dbReference type="ARBA" id="ARBA00023136"/>
    </source>
</evidence>
<sequence length="527" mass="60772">MNLIKPLIFWTLPALLINSIELVYYEFDAYLIQNLVENFSIGVLLFLIVEVFKNRLKSFWLIAIYVLHLSFIVLESLFYAGFHTFFSASAIYIFLETNQAEAQEFINTYVSYNLLIVVVLIAALSFLYKKFGILKKASFFSNHKWLSLLFSLVILLILKFTGYIVPNFTYITTRSVAKYYVESQKFQDLQISQSKSPDYQVSSRIDNKAQTYVLVIGESTTRSALGIYGNSRNTTPKLSQISAELNIYDNVISSQTHTIEALRESLTLNHLKASQDISILQLMNQAGFKTFWLSNQRPVGLHETLLTKISLAADEVVYTNTAKWGSKTPLDEVLLPYFEKALNDAAEKKFIVINLLATHNEYKKRYPPNFEIFTNQPETKFPSTEAFQKINAYHNSVVYVDYLLNEIITKVKAKDAMSYVLYFSDHGDEVYKDENFIGHNDGYKATASMFEIPFFLWQSSQYKQLSKLDLMPHRPYVTRDFIHSFVDLSHLKFDAYNAKKSLFSKSFQPDDGRVVGKSIHYDKAFKN</sequence>
<feature type="transmembrane region" description="Helical" evidence="7">
    <location>
        <begin position="59"/>
        <end position="82"/>
    </location>
</feature>
<feature type="transmembrane region" description="Helical" evidence="7">
    <location>
        <begin position="7"/>
        <end position="25"/>
    </location>
</feature>
<evidence type="ECO:0000259" key="8">
    <source>
        <dbReference type="Pfam" id="PF00884"/>
    </source>
</evidence>
<dbReference type="EMBL" id="FQTW01000005">
    <property type="protein sequence ID" value="SHE76945.1"/>
    <property type="molecule type" value="Genomic_DNA"/>
</dbReference>
<evidence type="ECO:0000256" key="3">
    <source>
        <dbReference type="ARBA" id="ARBA00022679"/>
    </source>
</evidence>
<evidence type="ECO:0000256" key="5">
    <source>
        <dbReference type="ARBA" id="ARBA00022989"/>
    </source>
</evidence>
<name>A0A1M4W718_9FLAO</name>
<accession>A0A1M4W718</accession>
<keyword evidence="3 9" id="KW-0808">Transferase</keyword>